<accession>A0A8H6HLR6</accession>
<dbReference type="Pfam" id="PF22924">
    <property type="entry name" value="ACOX_C_alpha1"/>
    <property type="match status" value="1"/>
</dbReference>
<dbReference type="GO" id="GO:0033540">
    <property type="term" value="P:fatty acid beta-oxidation using acyl-CoA oxidase"/>
    <property type="evidence" value="ECO:0007669"/>
    <property type="project" value="TreeGrafter"/>
</dbReference>
<evidence type="ECO:0000313" key="4">
    <source>
        <dbReference type="Proteomes" id="UP000521943"/>
    </source>
</evidence>
<dbReference type="InterPro" id="IPR046373">
    <property type="entry name" value="Acyl-CoA_Oxase/DH_mid-dom_sf"/>
</dbReference>
<dbReference type="InterPro" id="IPR055060">
    <property type="entry name" value="ACOX_C_alpha1"/>
</dbReference>
<dbReference type="AlphaFoldDB" id="A0A8H6HLR6"/>
<evidence type="ECO:0000313" key="3">
    <source>
        <dbReference type="EMBL" id="KAF6748542.1"/>
    </source>
</evidence>
<organism evidence="3 4">
    <name type="scientific">Ephemerocybe angulata</name>
    <dbReference type="NCBI Taxonomy" id="980116"/>
    <lineage>
        <taxon>Eukaryota</taxon>
        <taxon>Fungi</taxon>
        <taxon>Dikarya</taxon>
        <taxon>Basidiomycota</taxon>
        <taxon>Agaricomycotina</taxon>
        <taxon>Agaricomycetes</taxon>
        <taxon>Agaricomycetidae</taxon>
        <taxon>Agaricales</taxon>
        <taxon>Agaricineae</taxon>
        <taxon>Psathyrellaceae</taxon>
        <taxon>Ephemerocybe</taxon>
    </lineage>
</organism>
<protein>
    <recommendedName>
        <fullName evidence="2">Acyl-CoA oxidase C-alpha1 domain-containing protein</fullName>
    </recommendedName>
</protein>
<dbReference type="InterPro" id="IPR036250">
    <property type="entry name" value="AcylCo_DH-like_C"/>
</dbReference>
<dbReference type="GO" id="GO:0003997">
    <property type="term" value="F:acyl-CoA oxidase activity"/>
    <property type="evidence" value="ECO:0007669"/>
    <property type="project" value="InterPro"/>
</dbReference>
<keyword evidence="4" id="KW-1185">Reference proteome</keyword>
<comment type="caution">
    <text evidence="3">The sequence shown here is derived from an EMBL/GenBank/DDBJ whole genome shotgun (WGS) entry which is preliminary data.</text>
</comment>
<dbReference type="GO" id="GO:0005777">
    <property type="term" value="C:peroxisome"/>
    <property type="evidence" value="ECO:0007669"/>
    <property type="project" value="InterPro"/>
</dbReference>
<dbReference type="InterPro" id="IPR009100">
    <property type="entry name" value="AcylCoA_DH/oxidase_NM_dom_sf"/>
</dbReference>
<gene>
    <name evidence="3" type="ORF">DFP72DRAFT_916228</name>
</gene>
<dbReference type="Gene3D" id="1.20.140.10">
    <property type="entry name" value="Butyryl-CoA Dehydrogenase, subunit A, domain 3"/>
    <property type="match status" value="1"/>
</dbReference>
<name>A0A8H6HLR6_9AGAR</name>
<dbReference type="InterPro" id="IPR012258">
    <property type="entry name" value="Acyl-CoA_oxidase"/>
</dbReference>
<dbReference type="GO" id="GO:0071949">
    <property type="term" value="F:FAD binding"/>
    <property type="evidence" value="ECO:0007669"/>
    <property type="project" value="InterPro"/>
</dbReference>
<sequence length="570" mass="63508">MSATIPAAPSFQSRIQALAKTPLFQPRELLPGITSYEEQRQISLQRTVVIGKAMAPSLDTVRNLPDEWWHIHSDPIFSVDGASYVLLSIQLNLVVQTLSTYLDKQPDLKPLIEQLLQFDIIGQFCLSEVDHGLDARNIETTVTRLPNGDLILHTPHPGASKYMPPSAPRGIPGVGLVFARLIVDGEDRGIRGFVVPISDGQKTYPGITVRVLGGRPGTKPVEHCITTFNNVRLQKSALLGSLDKPKNERRHFQELIWAVACGAIVFAAPIITCLRISAYIASRYSQRRTVAGHGKGSPRVPIISFKTQYRPVLIAIAHAHVLKALYWSTARFFSDLSNPMELRHAMATIQKLLVQRTVQEGMFVLSERCGGQGLMGYNQIAAFCDEMRGSATAEGDAVVLSLRLIAELVIGRYDLPEPKDPNNILYKHEQGLFAETREAVSQIKHHRSDLFNRFVLPRCEKMTMSIGHRVAYEAGVAAGLSPQLTDLYLASAVRTDEGWYSEKMGYPREAQFRAEDDALQAALPFLKQWTEELDVKEYAWAPILSDEKWAEFFNSREVSPCHGDSVKSKL</sequence>
<reference evidence="3 4" key="1">
    <citation type="submission" date="2020-07" db="EMBL/GenBank/DDBJ databases">
        <title>Comparative genomics of pyrophilous fungi reveals a link between fire events and developmental genes.</title>
        <authorList>
            <consortium name="DOE Joint Genome Institute"/>
            <person name="Steindorff A.S."/>
            <person name="Carver A."/>
            <person name="Calhoun S."/>
            <person name="Stillman K."/>
            <person name="Liu H."/>
            <person name="Lipzen A."/>
            <person name="Pangilinan J."/>
            <person name="Labutti K."/>
            <person name="Bruns T.D."/>
            <person name="Grigoriev I.V."/>
        </authorList>
    </citation>
    <scope>NUCLEOTIDE SEQUENCE [LARGE SCALE GENOMIC DNA]</scope>
    <source>
        <strain evidence="3 4">CBS 144469</strain>
    </source>
</reference>
<dbReference type="SUPFAM" id="SSF47203">
    <property type="entry name" value="Acyl-CoA dehydrogenase C-terminal domain-like"/>
    <property type="match status" value="1"/>
</dbReference>
<dbReference type="PANTHER" id="PTHR10909:SF382">
    <property type="entry name" value="ACYL-COENZYME A OXIDASE"/>
    <property type="match status" value="1"/>
</dbReference>
<keyword evidence="1" id="KW-0472">Membrane</keyword>
<keyword evidence="1" id="KW-1133">Transmembrane helix</keyword>
<keyword evidence="1" id="KW-0812">Transmembrane</keyword>
<evidence type="ECO:0000256" key="1">
    <source>
        <dbReference type="SAM" id="Phobius"/>
    </source>
</evidence>
<dbReference type="OrthoDB" id="538336at2759"/>
<dbReference type="Proteomes" id="UP000521943">
    <property type="component" value="Unassembled WGS sequence"/>
</dbReference>
<dbReference type="Gene3D" id="2.40.110.10">
    <property type="entry name" value="Butyryl-CoA Dehydrogenase, subunit A, domain 2"/>
    <property type="match status" value="1"/>
</dbReference>
<feature type="transmembrane region" description="Helical" evidence="1">
    <location>
        <begin position="255"/>
        <end position="278"/>
    </location>
</feature>
<dbReference type="PANTHER" id="PTHR10909">
    <property type="entry name" value="ELECTRON TRANSPORT OXIDOREDUCTASE"/>
    <property type="match status" value="1"/>
</dbReference>
<feature type="domain" description="Acyl-CoA oxidase C-alpha1" evidence="2">
    <location>
        <begin position="272"/>
        <end position="405"/>
    </location>
</feature>
<proteinExistence type="predicted"/>
<dbReference type="GO" id="GO:0005504">
    <property type="term" value="F:fatty acid binding"/>
    <property type="evidence" value="ECO:0007669"/>
    <property type="project" value="TreeGrafter"/>
</dbReference>
<dbReference type="SUPFAM" id="SSF56645">
    <property type="entry name" value="Acyl-CoA dehydrogenase NM domain-like"/>
    <property type="match status" value="1"/>
</dbReference>
<dbReference type="EMBL" id="JACGCI010000070">
    <property type="protein sequence ID" value="KAF6748542.1"/>
    <property type="molecule type" value="Genomic_DNA"/>
</dbReference>
<evidence type="ECO:0000259" key="2">
    <source>
        <dbReference type="Pfam" id="PF22924"/>
    </source>
</evidence>
<dbReference type="GO" id="GO:0055088">
    <property type="term" value="P:lipid homeostasis"/>
    <property type="evidence" value="ECO:0007669"/>
    <property type="project" value="TreeGrafter"/>
</dbReference>